<feature type="compositionally biased region" description="Polar residues" evidence="1">
    <location>
        <begin position="221"/>
        <end position="233"/>
    </location>
</feature>
<dbReference type="AlphaFoldDB" id="A0A061GQX6"/>
<keyword evidence="3" id="KW-1185">Reference proteome</keyword>
<dbReference type="HOGENOM" id="CLU_1191691_0_0_1"/>
<evidence type="ECO:0000256" key="1">
    <source>
        <dbReference type="SAM" id="MobiDB-lite"/>
    </source>
</evidence>
<dbReference type="EMBL" id="CM001887">
    <property type="protein sequence ID" value="EOY29539.1"/>
    <property type="molecule type" value="Genomic_DNA"/>
</dbReference>
<name>A0A061GQX6_THECC</name>
<dbReference type="InParanoid" id="A0A061GQX6"/>
<reference evidence="2 3" key="1">
    <citation type="journal article" date="2013" name="Genome Biol.">
        <title>The genome sequence of the most widely cultivated cacao type and its use to identify candidate genes regulating pod color.</title>
        <authorList>
            <person name="Motamayor J.C."/>
            <person name="Mockaitis K."/>
            <person name="Schmutz J."/>
            <person name="Haiminen N."/>
            <person name="Iii D.L."/>
            <person name="Cornejo O."/>
            <person name="Findley S.D."/>
            <person name="Zheng P."/>
            <person name="Utro F."/>
            <person name="Royaert S."/>
            <person name="Saski C."/>
            <person name="Jenkins J."/>
            <person name="Podicheti R."/>
            <person name="Zhao M."/>
            <person name="Scheffler B.E."/>
            <person name="Stack J.C."/>
            <person name="Feltus F.A."/>
            <person name="Mustiga G.M."/>
            <person name="Amores F."/>
            <person name="Phillips W."/>
            <person name="Marelli J.P."/>
            <person name="May G.D."/>
            <person name="Shapiro H."/>
            <person name="Ma J."/>
            <person name="Bustamante C.D."/>
            <person name="Schnell R.J."/>
            <person name="Main D."/>
            <person name="Gilbert D."/>
            <person name="Parida L."/>
            <person name="Kuhn D.N."/>
        </authorList>
    </citation>
    <scope>NUCLEOTIDE SEQUENCE [LARGE SCALE GENOMIC DNA]</scope>
    <source>
        <strain evidence="3">cv. Matina 1-6</strain>
    </source>
</reference>
<sequence length="233" mass="26035">MLILQSKYYLGWGITVQRNLNKQLNALIQASMRNPFTSSDCNTTPFELVNVLRGLCLGDSGVGEEEVCDESPTSVMEGVVDVERVMLPKGAYMLECTMKAAVSNRQEKESGEDIGKDFCFSWSEGLSMVVYMRVCLGGFSGFKAMEYFNCDPMISYTLNFEDESCRADKLPFINLTSRLLATPERMTAAKFKRRPQCQSGGREREEVRLPPLPRLPRAAASQSWLSSSGNFSP</sequence>
<protein>
    <submittedName>
        <fullName evidence="2">Uncharacterized protein</fullName>
    </submittedName>
</protein>
<dbReference type="STRING" id="3641.A0A061GQX6"/>
<evidence type="ECO:0000313" key="2">
    <source>
        <dbReference type="EMBL" id="EOY29539.1"/>
    </source>
</evidence>
<evidence type="ECO:0000313" key="3">
    <source>
        <dbReference type="Proteomes" id="UP000026915"/>
    </source>
</evidence>
<proteinExistence type="predicted"/>
<organism evidence="2 3">
    <name type="scientific">Theobroma cacao</name>
    <name type="common">Cacao</name>
    <name type="synonym">Cocoa</name>
    <dbReference type="NCBI Taxonomy" id="3641"/>
    <lineage>
        <taxon>Eukaryota</taxon>
        <taxon>Viridiplantae</taxon>
        <taxon>Streptophyta</taxon>
        <taxon>Embryophyta</taxon>
        <taxon>Tracheophyta</taxon>
        <taxon>Spermatophyta</taxon>
        <taxon>Magnoliopsida</taxon>
        <taxon>eudicotyledons</taxon>
        <taxon>Gunneridae</taxon>
        <taxon>Pentapetalae</taxon>
        <taxon>rosids</taxon>
        <taxon>malvids</taxon>
        <taxon>Malvales</taxon>
        <taxon>Malvaceae</taxon>
        <taxon>Byttnerioideae</taxon>
        <taxon>Theobroma</taxon>
    </lineage>
</organism>
<accession>A0A061GQX6</accession>
<dbReference type="Gramene" id="EOY29539">
    <property type="protein sequence ID" value="EOY29539"/>
    <property type="gene ID" value="TCM_037046"/>
</dbReference>
<feature type="region of interest" description="Disordered" evidence="1">
    <location>
        <begin position="189"/>
        <end position="233"/>
    </location>
</feature>
<gene>
    <name evidence="2" type="ORF">TCM_037046</name>
</gene>
<dbReference type="Proteomes" id="UP000026915">
    <property type="component" value="Chromosome 9"/>
</dbReference>